<organism evidence="11 12">
    <name type="scientific">Durusdinium trenchii</name>
    <dbReference type="NCBI Taxonomy" id="1381693"/>
    <lineage>
        <taxon>Eukaryota</taxon>
        <taxon>Sar</taxon>
        <taxon>Alveolata</taxon>
        <taxon>Dinophyceae</taxon>
        <taxon>Suessiales</taxon>
        <taxon>Symbiodiniaceae</taxon>
        <taxon>Durusdinium</taxon>
    </lineage>
</organism>
<feature type="coiled-coil region" evidence="7">
    <location>
        <begin position="1152"/>
        <end position="1179"/>
    </location>
</feature>
<dbReference type="SUPFAM" id="SSF81606">
    <property type="entry name" value="PP2C-like"/>
    <property type="match status" value="1"/>
</dbReference>
<sequence length="1298" mass="142481">MFDLPDSAGDLIESLRTWQVLMPLVLLSPSQVRPDSDSDSTDCSTGRGDRGRNGDPLVLAKKGRKPTRPRPRPKPREGRSGTSRGEVNPSRVRVMSASSGWCRGRPSPETKDGHLAGLLTRALGQALQRGSGTWLDVGPLQCTVRECCRDAHRELARGELQKRETLQCLGLCAELLDEIATSACEALRLQNIVQNAERRGWFYAEDEAALRAERQLVRIEASHQELGQALAKALENLGVGRSPCCDEGHAMDAIPLPSLRQKFERCMNCGRESEDFLQKTGLEAHREPWWKCRKCCTKGHKAFYCFQCGRDVHGSSSCALLANLVPTVNWRACMKRSKSRLPGGQGFTVNGIKDKATPQSPVLSRPVSFVPAELFQKMPQQEQGQEQSQGDQQRQNRQEIQLPRPLDPPACSFGESKPSSAPDADISAHGARLGAPSPRSEHTCGPSRSFVATIFDPDGMDGQGFFTFLTQDDASVVSTWSEKSEKGGIFQGMALSVKEIWSPPIDRSDVLLETRADAVEAPQVTWPREPSTEGPREPDRIITRRPKLPISPGLENVLLAQGGETNLTPDLSARAKQRAISTRPSRPPGQTTYAMLIHVPFQYFNYGCTCAYNFGICPKYLQIPGAQQRLVPGEFLGPNGAGCEATHGAAERCEASSSACADSGPEDPTSGYEATGDLQSTAYSEGLRKSFEDCHLLDQESAICGVFDGHLGDEAAAFCAERLHLFLAKAEGQKHDTDSVRKAFGACDAELRDALPKGCEAGSTATIVKLLHNHTPNGVNGDGTDGTLELLVASCGDSRAMLWRKADGHLEVTQDHRPTDPSERKRIEAAGGTVELERVDGQLACSRALGAFAFKDGQRPKVSFEPEVYHWKASRGDWLILACDGIWDTISNEQAVERICKSDVEDLGVVLESLLHFCIDREADDNLTLLAVELGSIPHKEQTTSMSAGNFLKTKDEEVLQQYAAFCKRFGYCIHKEVQEKGPPVVSLSKTEPTPVLPRFPLNEAKTSRSTAPTPLVIVGPSGVGKGTLIAKIREGFAGRFGFSVSHTTRKPRPGEVHGEAYNFVDMETMQKELKIPGRFLEHATVHGNLYGTSQEAVEKVRQRGQICILDVDVQGARQIKKIHSDFNYLFIAPPSVESLEKRLRARGTETEEKIQTRLRNARSEIDFYKENVDFFNDVLVNDDLGLASSRALDLMRSWYPELVQQVKITARRPAAWFVHAARELIAERPDHAAPAELEVSGLGSALERVTIVSSALESDGHKVVAVNTSMAEVTTKNGKAQRPKMTIRLKRIDTNHP</sequence>
<dbReference type="Gene3D" id="3.60.40.10">
    <property type="entry name" value="PPM-type phosphatase domain"/>
    <property type="match status" value="1"/>
</dbReference>
<comment type="caution">
    <text evidence="11">The sequence shown here is derived from an EMBL/GenBank/DDBJ whole genome shotgun (WGS) entry which is preliminary data.</text>
</comment>
<feature type="region of interest" description="Disordered" evidence="8">
    <location>
        <begin position="379"/>
        <end position="445"/>
    </location>
</feature>
<dbReference type="PANTHER" id="PTHR23117:SF13">
    <property type="entry name" value="GUANYLATE KINASE"/>
    <property type="match status" value="1"/>
</dbReference>
<dbReference type="InterPro" id="IPR036457">
    <property type="entry name" value="PPM-type-like_dom_sf"/>
</dbReference>
<dbReference type="CDD" id="cd00071">
    <property type="entry name" value="GMPK"/>
    <property type="match status" value="1"/>
</dbReference>
<evidence type="ECO:0000259" key="10">
    <source>
        <dbReference type="PROSITE" id="PS51746"/>
    </source>
</evidence>
<keyword evidence="3" id="KW-0808">Transferase</keyword>
<evidence type="ECO:0000256" key="3">
    <source>
        <dbReference type="ARBA" id="ARBA00022679"/>
    </source>
</evidence>
<keyword evidence="7" id="KW-0175">Coiled coil</keyword>
<feature type="compositionally biased region" description="Basic residues" evidence="8">
    <location>
        <begin position="61"/>
        <end position="73"/>
    </location>
</feature>
<dbReference type="SMART" id="SM00072">
    <property type="entry name" value="GuKc"/>
    <property type="match status" value="1"/>
</dbReference>
<dbReference type="InterPro" id="IPR017665">
    <property type="entry name" value="Guanylate_kinase"/>
</dbReference>
<dbReference type="NCBIfam" id="TIGR03263">
    <property type="entry name" value="guanyl_kin"/>
    <property type="match status" value="1"/>
</dbReference>
<evidence type="ECO:0000256" key="5">
    <source>
        <dbReference type="ARBA" id="ARBA00022777"/>
    </source>
</evidence>
<feature type="region of interest" description="Disordered" evidence="8">
    <location>
        <begin position="30"/>
        <end position="90"/>
    </location>
</feature>
<dbReference type="InterPro" id="IPR027417">
    <property type="entry name" value="P-loop_NTPase"/>
</dbReference>
<name>A0ABP0SRF4_9DINO</name>
<evidence type="ECO:0000256" key="7">
    <source>
        <dbReference type="SAM" id="Coils"/>
    </source>
</evidence>
<evidence type="ECO:0000256" key="2">
    <source>
        <dbReference type="ARBA" id="ARBA00012961"/>
    </source>
</evidence>
<feature type="domain" description="Guanylate kinase-like" evidence="9">
    <location>
        <begin position="1013"/>
        <end position="1197"/>
    </location>
</feature>
<keyword evidence="12" id="KW-1185">Reference proteome</keyword>
<proteinExistence type="inferred from homology"/>
<evidence type="ECO:0000259" key="9">
    <source>
        <dbReference type="PROSITE" id="PS50052"/>
    </source>
</evidence>
<gene>
    <name evidence="11" type="ORF">SCF082_LOCUS53249</name>
</gene>
<accession>A0ABP0SRF4</accession>
<evidence type="ECO:0000313" key="12">
    <source>
        <dbReference type="Proteomes" id="UP001642464"/>
    </source>
</evidence>
<dbReference type="InterPro" id="IPR020590">
    <property type="entry name" value="Guanylate_kinase_CS"/>
</dbReference>
<dbReference type="InterPro" id="IPR008145">
    <property type="entry name" value="GK/Ca_channel_bsu"/>
</dbReference>
<dbReference type="Gene3D" id="3.40.50.300">
    <property type="entry name" value="P-loop containing nucleotide triphosphate hydrolases"/>
    <property type="match status" value="1"/>
</dbReference>
<dbReference type="Gene3D" id="3.30.63.10">
    <property type="entry name" value="Guanylate Kinase phosphate binding domain"/>
    <property type="match status" value="1"/>
</dbReference>
<evidence type="ECO:0000256" key="6">
    <source>
        <dbReference type="ARBA" id="ARBA00022840"/>
    </source>
</evidence>
<dbReference type="InterPro" id="IPR001932">
    <property type="entry name" value="PPM-type_phosphatase-like_dom"/>
</dbReference>
<dbReference type="CDD" id="cd00143">
    <property type="entry name" value="PP2Cc"/>
    <property type="match status" value="1"/>
</dbReference>
<protein>
    <recommendedName>
        <fullName evidence="2">guanylate kinase</fullName>
        <ecNumber evidence="2">2.7.4.8</ecNumber>
    </recommendedName>
</protein>
<dbReference type="PROSITE" id="PS00856">
    <property type="entry name" value="GUANYLATE_KINASE_1"/>
    <property type="match status" value="1"/>
</dbReference>
<evidence type="ECO:0000256" key="8">
    <source>
        <dbReference type="SAM" id="MobiDB-lite"/>
    </source>
</evidence>
<keyword evidence="5 11" id="KW-0418">Kinase</keyword>
<dbReference type="EC" id="2.7.4.8" evidence="2"/>
<dbReference type="PROSITE" id="PS51746">
    <property type="entry name" value="PPM_2"/>
    <property type="match status" value="1"/>
</dbReference>
<feature type="region of interest" description="Disordered" evidence="8">
    <location>
        <begin position="338"/>
        <end position="363"/>
    </location>
</feature>
<dbReference type="Pfam" id="PF00625">
    <property type="entry name" value="Guanylate_kin"/>
    <property type="match status" value="1"/>
</dbReference>
<keyword evidence="6" id="KW-0067">ATP-binding</keyword>
<dbReference type="GO" id="GO:0016301">
    <property type="term" value="F:kinase activity"/>
    <property type="evidence" value="ECO:0007669"/>
    <property type="project" value="UniProtKB-KW"/>
</dbReference>
<evidence type="ECO:0000313" key="11">
    <source>
        <dbReference type="EMBL" id="CAK9115002.1"/>
    </source>
</evidence>
<reference evidence="11 12" key="1">
    <citation type="submission" date="2024-02" db="EMBL/GenBank/DDBJ databases">
        <authorList>
            <person name="Chen Y."/>
            <person name="Shah S."/>
            <person name="Dougan E. K."/>
            <person name="Thang M."/>
            <person name="Chan C."/>
        </authorList>
    </citation>
    <scope>NUCLEOTIDE SEQUENCE [LARGE SCALE GENOMIC DNA]</scope>
</reference>
<dbReference type="SUPFAM" id="SSF52540">
    <property type="entry name" value="P-loop containing nucleoside triphosphate hydrolases"/>
    <property type="match status" value="1"/>
</dbReference>
<feature type="domain" description="PPM-type phosphatase" evidence="10">
    <location>
        <begin position="677"/>
        <end position="934"/>
    </location>
</feature>
<dbReference type="PANTHER" id="PTHR23117">
    <property type="entry name" value="GUANYLATE KINASE-RELATED"/>
    <property type="match status" value="1"/>
</dbReference>
<dbReference type="Proteomes" id="UP001642464">
    <property type="component" value="Unassembled WGS sequence"/>
</dbReference>
<feature type="compositionally biased region" description="Low complexity" evidence="8">
    <location>
        <begin position="380"/>
        <end position="401"/>
    </location>
</feature>
<comment type="similarity">
    <text evidence="1">Belongs to the guanylate kinase family.</text>
</comment>
<dbReference type="InterPro" id="IPR008144">
    <property type="entry name" value="Guanylate_kin-like_dom"/>
</dbReference>
<keyword evidence="4" id="KW-0547">Nucleotide-binding</keyword>
<evidence type="ECO:0000256" key="4">
    <source>
        <dbReference type="ARBA" id="ARBA00022741"/>
    </source>
</evidence>
<dbReference type="Pfam" id="PF00481">
    <property type="entry name" value="PP2C"/>
    <property type="match status" value="1"/>
</dbReference>
<dbReference type="EMBL" id="CAXAMM010044517">
    <property type="protein sequence ID" value="CAK9115002.1"/>
    <property type="molecule type" value="Genomic_DNA"/>
</dbReference>
<dbReference type="PROSITE" id="PS50052">
    <property type="entry name" value="GUANYLATE_KINASE_2"/>
    <property type="match status" value="1"/>
</dbReference>
<dbReference type="SMART" id="SM00332">
    <property type="entry name" value="PP2Cc"/>
    <property type="match status" value="1"/>
</dbReference>
<evidence type="ECO:0000256" key="1">
    <source>
        <dbReference type="ARBA" id="ARBA00005790"/>
    </source>
</evidence>